<feature type="domain" description="Type I restriction modification DNA specificity" evidence="4">
    <location>
        <begin position="230"/>
        <end position="380"/>
    </location>
</feature>
<proteinExistence type="inferred from homology"/>
<gene>
    <name evidence="5" type="ORF">SAMN05216377_11920</name>
</gene>
<evidence type="ECO:0000256" key="1">
    <source>
        <dbReference type="ARBA" id="ARBA00010923"/>
    </source>
</evidence>
<comment type="similarity">
    <text evidence="1">Belongs to the type-I restriction system S methylase family.</text>
</comment>
<dbReference type="OrthoDB" id="3197085at2"/>
<reference evidence="5 6" key="1">
    <citation type="submission" date="2016-10" db="EMBL/GenBank/DDBJ databases">
        <authorList>
            <person name="de Groot N.N."/>
        </authorList>
    </citation>
    <scope>NUCLEOTIDE SEQUENCE [LARGE SCALE GENOMIC DNA]</scope>
    <source>
        <strain evidence="5 6">CGMCC 4.3143</strain>
    </source>
</reference>
<keyword evidence="3" id="KW-0238">DNA-binding</keyword>
<dbReference type="Proteomes" id="UP000198967">
    <property type="component" value="Unassembled WGS sequence"/>
</dbReference>
<dbReference type="InterPro" id="IPR000055">
    <property type="entry name" value="Restrct_endonuc_typeI_TRD"/>
</dbReference>
<dbReference type="CDD" id="cd17248">
    <property type="entry name" value="RMtype1_S_AmiI-TRD2-CR2_like"/>
    <property type="match status" value="1"/>
</dbReference>
<sequence>MTALGWAPKIPDHWEVVPLTYVAKMGTGHTPDRAKPEYWRDCTIPWVTTPDVTRRPDDLSPLMDTDQRISELGMANSAATLHPAGTVMLSRTASVGYSVIVGRPMATTQAFVTWTAGPRLDPRYLLLVLRAMKPEWERLAYGSTHLTIYMPDLESLRIPLPPLHEQRQISDLVAGESSALDVIQTATSRQLELLRERFLESLRVATTLGWDSELVATGIPWMPTVGSRSKLYKIGRVFRTGSGTTPRSTDPEYFDGEISWINTADLRDGVVSSPVRKVSRAAIRDYPSLRVYPPGALIVAMYGATVGRVGMNSLPAAVNQACCVLSEHGELSVEYAFYWFIAHRSRIVSLASGGGQPNISQDLVRSLRISAPDSRRAQREVTEYCAGLADAFEGQVCQLTKRLDLLRERRQALISSAVTGQVDFSNVDGVLK</sequence>
<dbReference type="CDD" id="cd17280">
    <property type="entry name" value="RMtype1_S_MspEN3ORF6650P_TRD2-CR2_like"/>
    <property type="match status" value="1"/>
</dbReference>
<dbReference type="GO" id="GO:0003677">
    <property type="term" value="F:DNA binding"/>
    <property type="evidence" value="ECO:0007669"/>
    <property type="project" value="UniProtKB-KW"/>
</dbReference>
<dbReference type="PANTHER" id="PTHR30408:SF12">
    <property type="entry name" value="TYPE I RESTRICTION ENZYME MJAVIII SPECIFICITY SUBUNIT"/>
    <property type="match status" value="1"/>
</dbReference>
<evidence type="ECO:0000256" key="3">
    <source>
        <dbReference type="ARBA" id="ARBA00023125"/>
    </source>
</evidence>
<keyword evidence="2" id="KW-0680">Restriction system</keyword>
<keyword evidence="6" id="KW-1185">Reference proteome</keyword>
<feature type="domain" description="Type I restriction modification DNA specificity" evidence="4">
    <location>
        <begin position="11"/>
        <end position="171"/>
    </location>
</feature>
<dbReference type="RefSeq" id="WP_143030202.1">
    <property type="nucleotide sequence ID" value="NZ_FNBE01000019.1"/>
</dbReference>
<dbReference type="PANTHER" id="PTHR30408">
    <property type="entry name" value="TYPE-1 RESTRICTION ENZYME ECOKI SPECIFICITY PROTEIN"/>
    <property type="match status" value="1"/>
</dbReference>
<evidence type="ECO:0000259" key="4">
    <source>
        <dbReference type="Pfam" id="PF01420"/>
    </source>
</evidence>
<evidence type="ECO:0000256" key="2">
    <source>
        <dbReference type="ARBA" id="ARBA00022747"/>
    </source>
</evidence>
<name>A0A1G7ZRM2_PSEOR</name>
<dbReference type="Pfam" id="PF01420">
    <property type="entry name" value="Methylase_S"/>
    <property type="match status" value="2"/>
</dbReference>
<dbReference type="EMBL" id="FNBE01000019">
    <property type="protein sequence ID" value="SDH11339.1"/>
    <property type="molecule type" value="Genomic_DNA"/>
</dbReference>
<evidence type="ECO:0000313" key="5">
    <source>
        <dbReference type="EMBL" id="SDH11339.1"/>
    </source>
</evidence>
<dbReference type="InterPro" id="IPR044946">
    <property type="entry name" value="Restrct_endonuc_typeI_TRD_sf"/>
</dbReference>
<dbReference type="SUPFAM" id="SSF116734">
    <property type="entry name" value="DNA methylase specificity domain"/>
    <property type="match status" value="2"/>
</dbReference>
<dbReference type="GO" id="GO:0009307">
    <property type="term" value="P:DNA restriction-modification system"/>
    <property type="evidence" value="ECO:0007669"/>
    <property type="project" value="UniProtKB-KW"/>
</dbReference>
<protein>
    <submittedName>
        <fullName evidence="5">Type I restriction enzyme, S subunit</fullName>
    </submittedName>
</protein>
<dbReference type="Gene3D" id="3.90.220.20">
    <property type="entry name" value="DNA methylase specificity domains"/>
    <property type="match status" value="2"/>
</dbReference>
<accession>A0A1G7ZRM2</accession>
<dbReference type="Gene3D" id="1.10.287.1120">
    <property type="entry name" value="Bipartite methylase S protein"/>
    <property type="match status" value="1"/>
</dbReference>
<evidence type="ECO:0000313" key="6">
    <source>
        <dbReference type="Proteomes" id="UP000198967"/>
    </source>
</evidence>
<dbReference type="InterPro" id="IPR052021">
    <property type="entry name" value="Type-I_RS_S_subunit"/>
</dbReference>
<dbReference type="STRING" id="366584.SAMN05216377_11920"/>
<organism evidence="5 6">
    <name type="scientific">Pseudonocardia oroxyli</name>
    <dbReference type="NCBI Taxonomy" id="366584"/>
    <lineage>
        <taxon>Bacteria</taxon>
        <taxon>Bacillati</taxon>
        <taxon>Actinomycetota</taxon>
        <taxon>Actinomycetes</taxon>
        <taxon>Pseudonocardiales</taxon>
        <taxon>Pseudonocardiaceae</taxon>
        <taxon>Pseudonocardia</taxon>
    </lineage>
</organism>
<dbReference type="AlphaFoldDB" id="A0A1G7ZRM2"/>